<evidence type="ECO:0000256" key="1">
    <source>
        <dbReference type="ARBA" id="ARBA00005711"/>
    </source>
</evidence>
<comment type="caution">
    <text evidence="4">The sequence shown here is derived from an EMBL/GenBank/DDBJ whole genome shotgun (WGS) entry which is preliminary data.</text>
</comment>
<evidence type="ECO:0000313" key="5">
    <source>
        <dbReference type="Proteomes" id="UP001141552"/>
    </source>
</evidence>
<dbReference type="PANTHER" id="PTHR31471">
    <property type="entry name" value="OS02G0116800 PROTEIN"/>
    <property type="match status" value="1"/>
</dbReference>
<accession>A0A9Q0FDJ7</accession>
<feature type="region of interest" description="Disordered" evidence="2">
    <location>
        <begin position="59"/>
        <end position="231"/>
    </location>
</feature>
<feature type="compositionally biased region" description="Polar residues" evidence="2">
    <location>
        <begin position="89"/>
        <end position="102"/>
    </location>
</feature>
<organism evidence="4 5">
    <name type="scientific">Turnera subulata</name>
    <dbReference type="NCBI Taxonomy" id="218843"/>
    <lineage>
        <taxon>Eukaryota</taxon>
        <taxon>Viridiplantae</taxon>
        <taxon>Streptophyta</taxon>
        <taxon>Embryophyta</taxon>
        <taxon>Tracheophyta</taxon>
        <taxon>Spermatophyta</taxon>
        <taxon>Magnoliopsida</taxon>
        <taxon>eudicotyledons</taxon>
        <taxon>Gunneridae</taxon>
        <taxon>Pentapetalae</taxon>
        <taxon>rosids</taxon>
        <taxon>fabids</taxon>
        <taxon>Malpighiales</taxon>
        <taxon>Passifloraceae</taxon>
        <taxon>Turnera</taxon>
    </lineage>
</organism>
<comment type="similarity">
    <text evidence="1">Belongs to the remorin family.</text>
</comment>
<feature type="compositionally biased region" description="Basic and acidic residues" evidence="2">
    <location>
        <begin position="304"/>
        <end position="315"/>
    </location>
</feature>
<dbReference type="OrthoDB" id="1879425at2759"/>
<reference evidence="4" key="2">
    <citation type="journal article" date="2023" name="Plants (Basel)">
        <title>Annotation of the Turnera subulata (Passifloraceae) Draft Genome Reveals the S-Locus Evolved after the Divergence of Turneroideae from Passifloroideae in a Stepwise Manner.</title>
        <authorList>
            <person name="Henning P.M."/>
            <person name="Roalson E.H."/>
            <person name="Mir W."/>
            <person name="McCubbin A.G."/>
            <person name="Shore J.S."/>
        </authorList>
    </citation>
    <scope>NUCLEOTIDE SEQUENCE</scope>
    <source>
        <strain evidence="4">F60SS</strain>
    </source>
</reference>
<feature type="domain" description="Remorin C-terminal" evidence="3">
    <location>
        <begin position="227"/>
        <end position="329"/>
    </location>
</feature>
<feature type="region of interest" description="Disordered" evidence="2">
    <location>
        <begin position="304"/>
        <end position="328"/>
    </location>
</feature>
<proteinExistence type="inferred from homology"/>
<dbReference type="AlphaFoldDB" id="A0A9Q0FDJ7"/>
<dbReference type="InterPro" id="IPR005516">
    <property type="entry name" value="Remorin_C"/>
</dbReference>
<sequence length="334" mass="36920">MMPVHKSTVQIAEKKGPQNWIRRQFSGQMNQDYDSRGVEQVISVAAAAYVIKSIEESNITEQTKPRGIAKQSSSRIKSKKGDKAIVVQGQASEEFSGESSAKSPEILDGKVQKTATRKEKAPIEGHAPPIKSTLTLSDKPASSTEKIPTSAEKSLNRRSDVKPEIAEPNATKAAIKPEIPRPKPGVATVNPEIQSLMPKPDPVTPTKPLTSPANTERQKSPPRRTGQTQADAWEIAELAKIQKRYEEVSARILSWEGKKKQKAKERLDKTESELARIRLKASARYQDDIADINQIAGAARAKAAERKRNEEEKTKQKAHSIRKTGEVPSRCFCF</sequence>
<gene>
    <name evidence="4" type="ORF">Tsubulata_050328</name>
</gene>
<dbReference type="PANTHER" id="PTHR31471:SF51">
    <property type="entry name" value="REMORIN FAMILY PROTEIN"/>
    <property type="match status" value="1"/>
</dbReference>
<evidence type="ECO:0000256" key="2">
    <source>
        <dbReference type="SAM" id="MobiDB-lite"/>
    </source>
</evidence>
<dbReference type="EMBL" id="JAKUCV010006076">
    <property type="protein sequence ID" value="KAJ4828819.1"/>
    <property type="molecule type" value="Genomic_DNA"/>
</dbReference>
<dbReference type="Pfam" id="PF03763">
    <property type="entry name" value="Remorin_C"/>
    <property type="match status" value="1"/>
</dbReference>
<feature type="compositionally biased region" description="Basic and acidic residues" evidence="2">
    <location>
        <begin position="105"/>
        <end position="123"/>
    </location>
</feature>
<name>A0A9Q0FDJ7_9ROSI</name>
<feature type="compositionally biased region" description="Polar residues" evidence="2">
    <location>
        <begin position="132"/>
        <end position="153"/>
    </location>
</feature>
<protein>
    <recommendedName>
        <fullName evidence="3">Remorin C-terminal domain-containing protein</fullName>
    </recommendedName>
</protein>
<evidence type="ECO:0000313" key="4">
    <source>
        <dbReference type="EMBL" id="KAJ4828819.1"/>
    </source>
</evidence>
<dbReference type="Proteomes" id="UP001141552">
    <property type="component" value="Unassembled WGS sequence"/>
</dbReference>
<keyword evidence="5" id="KW-1185">Reference proteome</keyword>
<feature type="compositionally biased region" description="Basic and acidic residues" evidence="2">
    <location>
        <begin position="154"/>
        <end position="165"/>
    </location>
</feature>
<evidence type="ECO:0000259" key="3">
    <source>
        <dbReference type="Pfam" id="PF03763"/>
    </source>
</evidence>
<reference evidence="4" key="1">
    <citation type="submission" date="2022-02" db="EMBL/GenBank/DDBJ databases">
        <authorList>
            <person name="Henning P.M."/>
            <person name="McCubbin A.G."/>
            <person name="Shore J.S."/>
        </authorList>
    </citation>
    <scope>NUCLEOTIDE SEQUENCE</scope>
    <source>
        <strain evidence="4">F60SS</strain>
        <tissue evidence="4">Leaves</tissue>
    </source>
</reference>